<dbReference type="SUPFAM" id="SSF81665">
    <property type="entry name" value="Calcium ATPase, transmembrane domain M"/>
    <property type="match status" value="1"/>
</dbReference>
<dbReference type="InterPro" id="IPR036412">
    <property type="entry name" value="HAD-like_sf"/>
</dbReference>
<dbReference type="Gene3D" id="2.70.150.10">
    <property type="entry name" value="Calcium-transporting ATPase, cytoplasmic transduction domain A"/>
    <property type="match status" value="1"/>
</dbReference>
<dbReference type="GO" id="GO:0046873">
    <property type="term" value="F:metal ion transmembrane transporter activity"/>
    <property type="evidence" value="ECO:0007669"/>
    <property type="project" value="UniProtKB-ARBA"/>
</dbReference>
<keyword evidence="8 10" id="KW-1133">Transmembrane helix</keyword>
<dbReference type="PROSITE" id="PS00154">
    <property type="entry name" value="ATPASE_E1_E2"/>
    <property type="match status" value="1"/>
</dbReference>
<dbReference type="InterPro" id="IPR001757">
    <property type="entry name" value="P_typ_ATPase"/>
</dbReference>
<evidence type="ECO:0000256" key="5">
    <source>
        <dbReference type="ARBA" id="ARBA00022741"/>
    </source>
</evidence>
<dbReference type="Pfam" id="PF13246">
    <property type="entry name" value="Cation_ATPase"/>
    <property type="match status" value="1"/>
</dbReference>
<dbReference type="GO" id="GO:0005886">
    <property type="term" value="C:plasma membrane"/>
    <property type="evidence" value="ECO:0007669"/>
    <property type="project" value="UniProtKB-SubCell"/>
</dbReference>
<dbReference type="Gene3D" id="1.20.1110.10">
    <property type="entry name" value="Calcium-transporting ATPase, transmembrane domain"/>
    <property type="match status" value="1"/>
</dbReference>
<keyword evidence="9 10" id="KW-0472">Membrane</keyword>
<dbReference type="InterPro" id="IPR004014">
    <property type="entry name" value="ATPase_P-typ_cation-transptr_N"/>
</dbReference>
<keyword evidence="3 10" id="KW-0812">Transmembrane</keyword>
<dbReference type="GO" id="GO:0015662">
    <property type="term" value="F:P-type ion transporter activity"/>
    <property type="evidence" value="ECO:0007669"/>
    <property type="project" value="UniProtKB-ARBA"/>
</dbReference>
<evidence type="ECO:0000256" key="1">
    <source>
        <dbReference type="ARBA" id="ARBA00004651"/>
    </source>
</evidence>
<dbReference type="GO" id="GO:0098662">
    <property type="term" value="P:inorganic cation transmembrane transport"/>
    <property type="evidence" value="ECO:0007669"/>
    <property type="project" value="UniProtKB-ARBA"/>
</dbReference>
<gene>
    <name evidence="12" type="ORF">DRJ00_08630</name>
</gene>
<dbReference type="GO" id="GO:0005524">
    <property type="term" value="F:ATP binding"/>
    <property type="evidence" value="ECO:0007669"/>
    <property type="project" value="UniProtKB-KW"/>
</dbReference>
<dbReference type="Pfam" id="PF00690">
    <property type="entry name" value="Cation_ATPase_N"/>
    <property type="match status" value="1"/>
</dbReference>
<dbReference type="SFLD" id="SFLDS00003">
    <property type="entry name" value="Haloacid_Dehalogenase"/>
    <property type="match status" value="1"/>
</dbReference>
<dbReference type="InterPro" id="IPR044492">
    <property type="entry name" value="P_typ_ATPase_HD_dom"/>
</dbReference>
<dbReference type="PRINTS" id="PR00119">
    <property type="entry name" value="CATATPASE"/>
</dbReference>
<dbReference type="NCBIfam" id="TIGR01494">
    <property type="entry name" value="ATPase_P-type"/>
    <property type="match status" value="1"/>
</dbReference>
<dbReference type="SUPFAM" id="SSF56784">
    <property type="entry name" value="HAD-like"/>
    <property type="match status" value="1"/>
</dbReference>
<sequence>MEMDEVLRKLEVGINGLNKKEAERRLQKYGYNELKEKKRRTALHMFLDQFKDIFMLLLIVAIIFSVVVGYYETLMEPTKGFIETYTDAITIGVIVILCATAGFVQEYKAEKAVEALKKLTAPEARVIRDGREVTIPAREVVPGDILVLETGDRVPADARIIEAVELKTNEAVLTGESTPIKKEVTVVKEDAPISERKNMVYAGTHIVYGRGKAVVVATGMNTEFGKIAEMVQTAEEERTPLQRKLDRFASKLAKLVIGVCVLIFALEAFEVAVYGWKVEGFIQAFMSSIALAISAVPEGLPAIVTITLALGAREFAKRNAIVRRLASAETLGAVTVICSDKTGTLTKGEMTVRKIYVDDKVIEVTGVGYEPKGEFILNNDAVKPEKDLLLLLKIGALCNNARIERNDKNNTWQVVGDPTEGALLVSAAKAGIKLEELEKHYPRIGEVIFTSERKRMTTVHITPEGTKVAYMKGAPEVVLERCNSVLMDGKEVKLTEKMKRKILKMNDKFANEALRVLGMAYKTLPEGIREFNEKTVEEDLVFVGLQGMIDPPREEAIEAIKTCQEAGIKTVMITGDHKLTAVAIAKEIGIMQKGNIVLTGEQLDKMTQEELEKIVENVTVYARVSPEHKLKIVNALKAKGHIVAMTGDGVND</sequence>
<keyword evidence="6" id="KW-0067">ATP-binding</keyword>
<evidence type="ECO:0000256" key="6">
    <source>
        <dbReference type="ARBA" id="ARBA00022840"/>
    </source>
</evidence>
<dbReference type="AlphaFoldDB" id="A0A497E3D3"/>
<dbReference type="InterPro" id="IPR008250">
    <property type="entry name" value="ATPase_P-typ_transduc_dom_A_sf"/>
</dbReference>
<dbReference type="Gene3D" id="3.40.50.1000">
    <property type="entry name" value="HAD superfamily/HAD-like"/>
    <property type="match status" value="1"/>
</dbReference>
<keyword evidence="4" id="KW-0479">Metal-binding</keyword>
<evidence type="ECO:0000256" key="7">
    <source>
        <dbReference type="ARBA" id="ARBA00022967"/>
    </source>
</evidence>
<dbReference type="InterPro" id="IPR059000">
    <property type="entry name" value="ATPase_P-type_domA"/>
</dbReference>
<dbReference type="FunFam" id="2.70.150.10:FF:000016">
    <property type="entry name" value="Calcium-transporting P-type ATPase putative"/>
    <property type="match status" value="1"/>
</dbReference>
<dbReference type="Proteomes" id="UP000279422">
    <property type="component" value="Unassembled WGS sequence"/>
</dbReference>
<protein>
    <submittedName>
        <fullName evidence="12">ATPase</fullName>
    </submittedName>
</protein>
<keyword evidence="2" id="KW-1003">Cell membrane</keyword>
<feature type="domain" description="Cation-transporting P-type ATPase N-terminal" evidence="11">
    <location>
        <begin position="1"/>
        <end position="70"/>
    </location>
</feature>
<dbReference type="EMBL" id="QMPZ01000191">
    <property type="protein sequence ID" value="RLE07153.1"/>
    <property type="molecule type" value="Genomic_DNA"/>
</dbReference>
<reference evidence="12 13" key="1">
    <citation type="submission" date="2018-06" db="EMBL/GenBank/DDBJ databases">
        <title>Extensive metabolic versatility and redundancy in microbially diverse, dynamic hydrothermal sediments.</title>
        <authorList>
            <person name="Dombrowski N."/>
            <person name="Teske A."/>
            <person name="Baker B.J."/>
        </authorList>
    </citation>
    <scope>NUCLEOTIDE SEQUENCE [LARGE SCALE GENOMIC DNA]</scope>
    <source>
        <strain evidence="12">B47_G16</strain>
    </source>
</reference>
<comment type="caution">
    <text evidence="12">The sequence shown here is derived from an EMBL/GenBank/DDBJ whole genome shotgun (WGS) entry which is preliminary data.</text>
</comment>
<evidence type="ECO:0000256" key="10">
    <source>
        <dbReference type="SAM" id="Phobius"/>
    </source>
</evidence>
<feature type="transmembrane region" description="Helical" evidence="10">
    <location>
        <begin position="53"/>
        <end position="72"/>
    </location>
</feature>
<proteinExistence type="predicted"/>
<dbReference type="PRINTS" id="PR00120">
    <property type="entry name" value="HATPASE"/>
</dbReference>
<evidence type="ECO:0000256" key="2">
    <source>
        <dbReference type="ARBA" id="ARBA00022475"/>
    </source>
</evidence>
<dbReference type="InterPro" id="IPR023298">
    <property type="entry name" value="ATPase_P-typ_TM_dom_sf"/>
</dbReference>
<name>A0A497E3D3_UNCAE</name>
<dbReference type="InterPro" id="IPR023299">
    <property type="entry name" value="ATPase_P-typ_cyto_dom_N"/>
</dbReference>
<feature type="transmembrane region" description="Helical" evidence="10">
    <location>
        <begin position="282"/>
        <end position="310"/>
    </location>
</feature>
<feature type="transmembrane region" description="Helical" evidence="10">
    <location>
        <begin position="84"/>
        <end position="104"/>
    </location>
</feature>
<dbReference type="SMART" id="SM00831">
    <property type="entry name" value="Cation_ATPase_N"/>
    <property type="match status" value="1"/>
</dbReference>
<dbReference type="Pfam" id="PF00122">
    <property type="entry name" value="E1-E2_ATPase"/>
    <property type="match status" value="1"/>
</dbReference>
<dbReference type="Gene3D" id="3.40.1110.10">
    <property type="entry name" value="Calcium-transporting ATPase, cytoplasmic domain N"/>
    <property type="match status" value="1"/>
</dbReference>
<keyword evidence="7" id="KW-1278">Translocase</keyword>
<dbReference type="FunFam" id="3.40.50.1000:FF:000001">
    <property type="entry name" value="Phospholipid-transporting ATPase IC"/>
    <property type="match status" value="1"/>
</dbReference>
<dbReference type="InterPro" id="IPR023214">
    <property type="entry name" value="HAD_sf"/>
</dbReference>
<comment type="subcellular location">
    <subcellularLocation>
        <location evidence="1">Cell membrane</location>
        <topology evidence="1">Multi-pass membrane protein</topology>
    </subcellularLocation>
</comment>
<keyword evidence="5" id="KW-0547">Nucleotide-binding</keyword>
<dbReference type="GO" id="GO:0046872">
    <property type="term" value="F:metal ion binding"/>
    <property type="evidence" value="ECO:0007669"/>
    <property type="project" value="UniProtKB-KW"/>
</dbReference>
<organism evidence="12 13">
    <name type="scientific">Aerophobetes bacterium</name>
    <dbReference type="NCBI Taxonomy" id="2030807"/>
    <lineage>
        <taxon>Bacteria</taxon>
        <taxon>Candidatus Aerophobota</taxon>
    </lineage>
</organism>
<evidence type="ECO:0000313" key="13">
    <source>
        <dbReference type="Proteomes" id="UP000279422"/>
    </source>
</evidence>
<dbReference type="SFLD" id="SFLDF00027">
    <property type="entry name" value="p-type_atpase"/>
    <property type="match status" value="1"/>
</dbReference>
<feature type="non-terminal residue" evidence="12">
    <location>
        <position position="652"/>
    </location>
</feature>
<dbReference type="SUPFAM" id="SSF81660">
    <property type="entry name" value="Metal cation-transporting ATPase, ATP-binding domain N"/>
    <property type="match status" value="1"/>
</dbReference>
<dbReference type="PANTHER" id="PTHR42861">
    <property type="entry name" value="CALCIUM-TRANSPORTING ATPASE"/>
    <property type="match status" value="1"/>
</dbReference>
<feature type="transmembrane region" description="Helical" evidence="10">
    <location>
        <begin position="252"/>
        <end position="276"/>
    </location>
</feature>
<dbReference type="InterPro" id="IPR018303">
    <property type="entry name" value="ATPase_P-typ_P_site"/>
</dbReference>
<dbReference type="GO" id="GO:0016887">
    <property type="term" value="F:ATP hydrolysis activity"/>
    <property type="evidence" value="ECO:0007669"/>
    <property type="project" value="InterPro"/>
</dbReference>
<dbReference type="SFLD" id="SFLDG00002">
    <property type="entry name" value="C1.7:_P-type_atpase_like"/>
    <property type="match status" value="1"/>
</dbReference>
<dbReference type="SUPFAM" id="SSF81653">
    <property type="entry name" value="Calcium ATPase, transduction domain A"/>
    <property type="match status" value="1"/>
</dbReference>
<evidence type="ECO:0000256" key="9">
    <source>
        <dbReference type="ARBA" id="ARBA00023136"/>
    </source>
</evidence>
<evidence type="ECO:0000256" key="3">
    <source>
        <dbReference type="ARBA" id="ARBA00022692"/>
    </source>
</evidence>
<evidence type="ECO:0000313" key="12">
    <source>
        <dbReference type="EMBL" id="RLE07153.1"/>
    </source>
</evidence>
<dbReference type="GO" id="GO:0019829">
    <property type="term" value="F:ATPase-coupled monoatomic cation transmembrane transporter activity"/>
    <property type="evidence" value="ECO:0007669"/>
    <property type="project" value="UniProtKB-ARBA"/>
</dbReference>
<evidence type="ECO:0000259" key="11">
    <source>
        <dbReference type="SMART" id="SM00831"/>
    </source>
</evidence>
<accession>A0A497E3D3</accession>
<evidence type="ECO:0000256" key="4">
    <source>
        <dbReference type="ARBA" id="ARBA00022723"/>
    </source>
</evidence>
<evidence type="ECO:0000256" key="8">
    <source>
        <dbReference type="ARBA" id="ARBA00022989"/>
    </source>
</evidence>